<dbReference type="OrthoDB" id="329563at2759"/>
<dbReference type="GeneID" id="20234479"/>
<dbReference type="OMA" id="LMGKVCK"/>
<dbReference type="PANTHER" id="PTHR12558:SF13">
    <property type="entry name" value="CELL DIVISION CYCLE PROTEIN 27 HOMOLOG"/>
    <property type="match status" value="1"/>
</dbReference>
<comment type="similarity">
    <text evidence="5">Belongs to the APC3/CDC27 family.</text>
</comment>
<proteinExistence type="inferred from homology"/>
<keyword evidence="2" id="KW-0677">Repeat</keyword>
<gene>
    <name evidence="8" type="ORF">LOTGIDRAFT_141725</name>
</gene>
<evidence type="ECO:0000313" key="9">
    <source>
        <dbReference type="Proteomes" id="UP000030746"/>
    </source>
</evidence>
<dbReference type="GO" id="GO:0005680">
    <property type="term" value="C:anaphase-promoting complex"/>
    <property type="evidence" value="ECO:0007669"/>
    <property type="project" value="TreeGrafter"/>
</dbReference>
<organism evidence="8 9">
    <name type="scientific">Lottia gigantea</name>
    <name type="common">Giant owl limpet</name>
    <dbReference type="NCBI Taxonomy" id="225164"/>
    <lineage>
        <taxon>Eukaryota</taxon>
        <taxon>Metazoa</taxon>
        <taxon>Spiralia</taxon>
        <taxon>Lophotrochozoa</taxon>
        <taxon>Mollusca</taxon>
        <taxon>Gastropoda</taxon>
        <taxon>Patellogastropoda</taxon>
        <taxon>Lottioidea</taxon>
        <taxon>Lottiidae</taxon>
        <taxon>Lottia</taxon>
    </lineage>
</organism>
<protein>
    <recommendedName>
        <fullName evidence="6">Cell division cycle protein 27 homolog</fullName>
    </recommendedName>
</protein>
<evidence type="ECO:0000256" key="7">
    <source>
        <dbReference type="PROSITE-ProRule" id="PRU00339"/>
    </source>
</evidence>
<evidence type="ECO:0000256" key="2">
    <source>
        <dbReference type="ARBA" id="ARBA00022737"/>
    </source>
</evidence>
<dbReference type="Pfam" id="PF00515">
    <property type="entry name" value="TPR_1"/>
    <property type="match status" value="2"/>
</dbReference>
<dbReference type="InterPro" id="IPR019734">
    <property type="entry name" value="TPR_rpt"/>
</dbReference>
<dbReference type="RefSeq" id="XP_009049612.1">
    <property type="nucleotide sequence ID" value="XM_009051364.1"/>
</dbReference>
<dbReference type="SUPFAM" id="SSF48452">
    <property type="entry name" value="TPR-like"/>
    <property type="match status" value="2"/>
</dbReference>
<dbReference type="Pfam" id="PF13432">
    <property type="entry name" value="TPR_16"/>
    <property type="match status" value="1"/>
</dbReference>
<feature type="repeat" description="TPR" evidence="7">
    <location>
        <begin position="278"/>
        <end position="311"/>
    </location>
</feature>
<feature type="repeat" description="TPR" evidence="7">
    <location>
        <begin position="108"/>
        <end position="141"/>
    </location>
</feature>
<dbReference type="InterPro" id="IPR011990">
    <property type="entry name" value="TPR-like_helical_dom_sf"/>
</dbReference>
<evidence type="ECO:0000256" key="1">
    <source>
        <dbReference type="ARBA" id="ARBA00004123"/>
    </source>
</evidence>
<feature type="repeat" description="TPR" evidence="7">
    <location>
        <begin position="176"/>
        <end position="209"/>
    </location>
</feature>
<dbReference type="GO" id="GO:0051301">
    <property type="term" value="P:cell division"/>
    <property type="evidence" value="ECO:0007669"/>
    <property type="project" value="TreeGrafter"/>
</dbReference>
<dbReference type="HOGENOM" id="CLU_042054_0_0_1"/>
<comment type="subcellular location">
    <subcellularLocation>
        <location evidence="1">Nucleus</location>
    </subcellularLocation>
</comment>
<dbReference type="AlphaFoldDB" id="V4AXD4"/>
<dbReference type="Proteomes" id="UP000030746">
    <property type="component" value="Unassembled WGS sequence"/>
</dbReference>
<dbReference type="STRING" id="225164.V4AXD4"/>
<dbReference type="KEGG" id="lgi:LOTGIDRAFT_141725"/>
<evidence type="ECO:0000256" key="4">
    <source>
        <dbReference type="ARBA" id="ARBA00023242"/>
    </source>
</evidence>
<dbReference type="CTD" id="20234479"/>
<evidence type="ECO:0000256" key="5">
    <source>
        <dbReference type="ARBA" id="ARBA00038210"/>
    </source>
</evidence>
<keyword evidence="3 7" id="KW-0802">TPR repeat</keyword>
<dbReference type="PROSITE" id="PS50005">
    <property type="entry name" value="TPR"/>
    <property type="match status" value="5"/>
</dbReference>
<accession>V4AXD4</accession>
<keyword evidence="9" id="KW-1185">Reference proteome</keyword>
<dbReference type="GO" id="GO:0007091">
    <property type="term" value="P:metaphase/anaphase transition of mitotic cell cycle"/>
    <property type="evidence" value="ECO:0007669"/>
    <property type="project" value="TreeGrafter"/>
</dbReference>
<evidence type="ECO:0000256" key="6">
    <source>
        <dbReference type="ARBA" id="ARBA00039307"/>
    </source>
</evidence>
<reference evidence="8 9" key="1">
    <citation type="journal article" date="2013" name="Nature">
        <title>Insights into bilaterian evolution from three spiralian genomes.</title>
        <authorList>
            <person name="Simakov O."/>
            <person name="Marletaz F."/>
            <person name="Cho S.J."/>
            <person name="Edsinger-Gonzales E."/>
            <person name="Havlak P."/>
            <person name="Hellsten U."/>
            <person name="Kuo D.H."/>
            <person name="Larsson T."/>
            <person name="Lv J."/>
            <person name="Arendt D."/>
            <person name="Savage R."/>
            <person name="Osoegawa K."/>
            <person name="de Jong P."/>
            <person name="Grimwood J."/>
            <person name="Chapman J.A."/>
            <person name="Shapiro H."/>
            <person name="Aerts A."/>
            <person name="Otillar R.P."/>
            <person name="Terry A.Y."/>
            <person name="Boore J.L."/>
            <person name="Grigoriev I.V."/>
            <person name="Lindberg D.R."/>
            <person name="Seaver E.C."/>
            <person name="Weisblat D.A."/>
            <person name="Putnam N.H."/>
            <person name="Rokhsar D.S."/>
        </authorList>
    </citation>
    <scope>NUCLEOTIDE SEQUENCE [LARGE SCALE GENOMIC DNA]</scope>
</reference>
<dbReference type="GO" id="GO:0016567">
    <property type="term" value="P:protein ubiquitination"/>
    <property type="evidence" value="ECO:0007669"/>
    <property type="project" value="TreeGrafter"/>
</dbReference>
<dbReference type="GO" id="GO:0005737">
    <property type="term" value="C:cytoplasm"/>
    <property type="evidence" value="ECO:0007669"/>
    <property type="project" value="TreeGrafter"/>
</dbReference>
<sequence>AGVLTLLQALGKGYQAVCNYNCKKAIEYLNDLPEHQYNTGWVLSQVAKAYYDLADYHKAKRLFEEIRRMEPYYIDSMDLYSTTLWHLQLEVELSTLAKDLTELDKHSPQAWCATGNCFSLQQEHDLAIKFFQRALQVDPDCSYAYTLLGHEYVITEELDKAMACFRNAVRVDMRLYIAWYGIGQIYHKQEKYNLAELHFRRALSINPESSVLLCHIAVVQHAQQKSEAALKTLDKAIATDPKNALCKFHRASILFATDKDTEALKELEELKQIVPKESLVYFLIGKVHRKLGNTHLSLMNFSWAMDLDPQGVNNHIKEAIDKRYSTDADDDDPFFRMSDGGKHFFLAIGL</sequence>
<name>V4AXD4_LOTGI</name>
<feature type="repeat" description="TPR" evidence="7">
    <location>
        <begin position="40"/>
        <end position="73"/>
    </location>
</feature>
<evidence type="ECO:0000256" key="3">
    <source>
        <dbReference type="ARBA" id="ARBA00022803"/>
    </source>
</evidence>
<keyword evidence="4" id="KW-0539">Nucleus</keyword>
<feature type="non-terminal residue" evidence="8">
    <location>
        <position position="1"/>
    </location>
</feature>
<dbReference type="Gene3D" id="1.25.40.10">
    <property type="entry name" value="Tetratricopeptide repeat domain"/>
    <property type="match status" value="3"/>
</dbReference>
<dbReference type="FunFam" id="1.25.40.10:FF:000018">
    <property type="entry name" value="Cell division cycle protein 27 homolog B"/>
    <property type="match status" value="1"/>
</dbReference>
<dbReference type="PANTHER" id="PTHR12558">
    <property type="entry name" value="CELL DIVISION CYCLE 16,23,27"/>
    <property type="match status" value="1"/>
</dbReference>
<dbReference type="PROSITE" id="PS50293">
    <property type="entry name" value="TPR_REGION"/>
    <property type="match status" value="1"/>
</dbReference>
<dbReference type="SMART" id="SM00028">
    <property type="entry name" value="TPR"/>
    <property type="match status" value="7"/>
</dbReference>
<feature type="repeat" description="TPR" evidence="7">
    <location>
        <begin position="142"/>
        <end position="175"/>
    </location>
</feature>
<dbReference type="Pfam" id="PF13181">
    <property type="entry name" value="TPR_8"/>
    <property type="match status" value="1"/>
</dbReference>
<dbReference type="EMBL" id="KB200955">
    <property type="protein sequence ID" value="ESO99705.1"/>
    <property type="molecule type" value="Genomic_DNA"/>
</dbReference>
<evidence type="ECO:0000313" key="8">
    <source>
        <dbReference type="EMBL" id="ESO99705.1"/>
    </source>
</evidence>
<dbReference type="GO" id="GO:0031145">
    <property type="term" value="P:anaphase-promoting complex-dependent catabolic process"/>
    <property type="evidence" value="ECO:0007669"/>
    <property type="project" value="TreeGrafter"/>
</dbReference>